<feature type="region of interest" description="Disordered" evidence="2">
    <location>
        <begin position="434"/>
        <end position="454"/>
    </location>
</feature>
<protein>
    <submittedName>
        <fullName evidence="3">Uncharacterized protein</fullName>
    </submittedName>
</protein>
<accession>A0A9P4NZC8</accession>
<evidence type="ECO:0000313" key="4">
    <source>
        <dbReference type="Proteomes" id="UP000800235"/>
    </source>
</evidence>
<dbReference type="AlphaFoldDB" id="A0A9P4NZC8"/>
<feature type="compositionally biased region" description="Polar residues" evidence="2">
    <location>
        <begin position="187"/>
        <end position="196"/>
    </location>
</feature>
<feature type="compositionally biased region" description="Basic and acidic residues" evidence="2">
    <location>
        <begin position="343"/>
        <end position="363"/>
    </location>
</feature>
<keyword evidence="4" id="KW-1185">Reference proteome</keyword>
<comment type="caution">
    <text evidence="3">The sequence shown here is derived from an EMBL/GenBank/DDBJ whole genome shotgun (WGS) entry which is preliminary data.</text>
</comment>
<sequence>MSNVNETSPHVPDQLVEQLVKGYDALSAEIKLLDEQRRELENKVSWSKQQYLDALKRFSPENASQDFRVFLDELDEAGACKQEREVDWLESLRRSTDSTRKSRAFNIHNADDAREKLKYRQSSSDAEHAVRIWNGRSADSTDQGVEMERDFTTPGTPGRLKCPYVPRGKTVAIKPPSTTDNHRGMSTPRSSMSRISLSGKRSKRSSFHDPIRAEICGQPVPSAPPSIEGSVPLCPIRFMDQHSPEEVAQYFEKHKHELPRSHEICVKRYQTNEASIRRLDSKYGNLINMIQGLGAKHQPMLPEVDDDVAVEDDPDGHTSKDRVHSWAKAVSVSLDNDEPEPIDSPKEDERMSRFDRPLKDVRVGESPSRPWGIQVPPRYTDDLDAASTKSDPTASPLDTPDLQQGEQPGKPKCPFHNGTVVTVTFQAPVEQPMMLPHPGPPPLPPPPPPPPEFTAPFPPPAHIFKGPFTGPVLMSERMQGNYMNITGPFHGPVLIGYTAEEAVVLLRGTRWPMPKASMGEE</sequence>
<evidence type="ECO:0000313" key="3">
    <source>
        <dbReference type="EMBL" id="KAF2434445.1"/>
    </source>
</evidence>
<keyword evidence="1" id="KW-0175">Coiled coil</keyword>
<organism evidence="3 4">
    <name type="scientific">Tothia fuscella</name>
    <dbReference type="NCBI Taxonomy" id="1048955"/>
    <lineage>
        <taxon>Eukaryota</taxon>
        <taxon>Fungi</taxon>
        <taxon>Dikarya</taxon>
        <taxon>Ascomycota</taxon>
        <taxon>Pezizomycotina</taxon>
        <taxon>Dothideomycetes</taxon>
        <taxon>Pleosporomycetidae</taxon>
        <taxon>Venturiales</taxon>
        <taxon>Cylindrosympodiaceae</taxon>
        <taxon>Tothia</taxon>
    </lineage>
</organism>
<gene>
    <name evidence="3" type="ORF">EJ08DRAFT_627315</name>
</gene>
<reference evidence="3" key="1">
    <citation type="journal article" date="2020" name="Stud. Mycol.">
        <title>101 Dothideomycetes genomes: a test case for predicting lifestyles and emergence of pathogens.</title>
        <authorList>
            <person name="Haridas S."/>
            <person name="Albert R."/>
            <person name="Binder M."/>
            <person name="Bloem J."/>
            <person name="Labutti K."/>
            <person name="Salamov A."/>
            <person name="Andreopoulos B."/>
            <person name="Baker S."/>
            <person name="Barry K."/>
            <person name="Bills G."/>
            <person name="Bluhm B."/>
            <person name="Cannon C."/>
            <person name="Castanera R."/>
            <person name="Culley D."/>
            <person name="Daum C."/>
            <person name="Ezra D."/>
            <person name="Gonzalez J."/>
            <person name="Henrissat B."/>
            <person name="Kuo A."/>
            <person name="Liang C."/>
            <person name="Lipzen A."/>
            <person name="Lutzoni F."/>
            <person name="Magnuson J."/>
            <person name="Mondo S."/>
            <person name="Nolan M."/>
            <person name="Ohm R."/>
            <person name="Pangilinan J."/>
            <person name="Park H.-J."/>
            <person name="Ramirez L."/>
            <person name="Alfaro M."/>
            <person name="Sun H."/>
            <person name="Tritt A."/>
            <person name="Yoshinaga Y."/>
            <person name="Zwiers L.-H."/>
            <person name="Turgeon B."/>
            <person name="Goodwin S."/>
            <person name="Spatafora J."/>
            <person name="Crous P."/>
            <person name="Grigoriev I."/>
        </authorList>
    </citation>
    <scope>NUCLEOTIDE SEQUENCE</scope>
    <source>
        <strain evidence="3">CBS 130266</strain>
    </source>
</reference>
<feature type="region of interest" description="Disordered" evidence="2">
    <location>
        <begin position="130"/>
        <end position="206"/>
    </location>
</feature>
<proteinExistence type="predicted"/>
<evidence type="ECO:0000256" key="2">
    <source>
        <dbReference type="SAM" id="MobiDB-lite"/>
    </source>
</evidence>
<feature type="compositionally biased region" description="Pro residues" evidence="2">
    <location>
        <begin position="435"/>
        <end position="454"/>
    </location>
</feature>
<dbReference type="OrthoDB" id="5343576at2759"/>
<dbReference type="EMBL" id="MU007016">
    <property type="protein sequence ID" value="KAF2434445.1"/>
    <property type="molecule type" value="Genomic_DNA"/>
</dbReference>
<feature type="region of interest" description="Disordered" evidence="2">
    <location>
        <begin position="330"/>
        <end position="412"/>
    </location>
</feature>
<evidence type="ECO:0000256" key="1">
    <source>
        <dbReference type="SAM" id="Coils"/>
    </source>
</evidence>
<name>A0A9P4NZC8_9PEZI</name>
<feature type="coiled-coil region" evidence="1">
    <location>
        <begin position="16"/>
        <end position="50"/>
    </location>
</feature>
<dbReference type="Proteomes" id="UP000800235">
    <property type="component" value="Unassembled WGS sequence"/>
</dbReference>